<proteinExistence type="predicted"/>
<evidence type="ECO:0008006" key="4">
    <source>
        <dbReference type="Google" id="ProtNLM"/>
    </source>
</evidence>
<feature type="transmembrane region" description="Helical" evidence="1">
    <location>
        <begin position="12"/>
        <end position="31"/>
    </location>
</feature>
<dbReference type="RefSeq" id="WP_318644656.1">
    <property type="nucleotide sequence ID" value="NZ_CP137892.1"/>
</dbReference>
<feature type="transmembrane region" description="Helical" evidence="1">
    <location>
        <begin position="73"/>
        <end position="96"/>
    </location>
</feature>
<accession>A0ABZ0PW98</accession>
<keyword evidence="1" id="KW-1133">Transmembrane helix</keyword>
<reference evidence="2 3" key="1">
    <citation type="submission" date="2023-11" db="EMBL/GenBank/DDBJ databases">
        <title>Complete genome of Pseudomonas benzenivorans BA3361.</title>
        <authorList>
            <person name="Shin S.Y."/>
            <person name="Song J."/>
            <person name="Kang H."/>
        </authorList>
    </citation>
    <scope>NUCLEOTIDE SEQUENCE [LARGE SCALE GENOMIC DNA]</scope>
    <source>
        <strain evidence="2 3">HNIBRBA3361</strain>
    </source>
</reference>
<sequence>MDAILNSINDPSWWFSITASTVMALLLAKVFNHTPKVIKKLLRNLIARRQRKIKNTRGNQSLVNYQIARANSYFLAFIIICCLYLAWLVSGSFLAIIKASTFSAAILSLPIYISEIAWLINDGYAKELAKARGKIA</sequence>
<evidence type="ECO:0000313" key="3">
    <source>
        <dbReference type="Proteomes" id="UP001305928"/>
    </source>
</evidence>
<gene>
    <name evidence="2" type="ORF">SBP02_01510</name>
</gene>
<evidence type="ECO:0000256" key="1">
    <source>
        <dbReference type="SAM" id="Phobius"/>
    </source>
</evidence>
<dbReference type="Proteomes" id="UP001305928">
    <property type="component" value="Chromosome"/>
</dbReference>
<keyword evidence="1" id="KW-0812">Transmembrane</keyword>
<keyword evidence="1" id="KW-0472">Membrane</keyword>
<dbReference type="EMBL" id="CP137892">
    <property type="protein sequence ID" value="WPC05458.1"/>
    <property type="molecule type" value="Genomic_DNA"/>
</dbReference>
<evidence type="ECO:0000313" key="2">
    <source>
        <dbReference type="EMBL" id="WPC05458.1"/>
    </source>
</evidence>
<organism evidence="2 3">
    <name type="scientific">Pseudomonas benzenivorans</name>
    <dbReference type="NCBI Taxonomy" id="556533"/>
    <lineage>
        <taxon>Bacteria</taxon>
        <taxon>Pseudomonadati</taxon>
        <taxon>Pseudomonadota</taxon>
        <taxon>Gammaproteobacteria</taxon>
        <taxon>Pseudomonadales</taxon>
        <taxon>Pseudomonadaceae</taxon>
        <taxon>Pseudomonas</taxon>
    </lineage>
</organism>
<name>A0ABZ0PW98_9PSED</name>
<feature type="transmembrane region" description="Helical" evidence="1">
    <location>
        <begin position="102"/>
        <end position="120"/>
    </location>
</feature>
<protein>
    <recommendedName>
        <fullName evidence="4">SdpI/YhfL protein family protein</fullName>
    </recommendedName>
</protein>
<keyword evidence="3" id="KW-1185">Reference proteome</keyword>